<organism evidence="2 3">
    <name type="scientific">Nibrella viscosa</name>
    <dbReference type="NCBI Taxonomy" id="1084524"/>
    <lineage>
        <taxon>Bacteria</taxon>
        <taxon>Pseudomonadati</taxon>
        <taxon>Bacteroidota</taxon>
        <taxon>Cytophagia</taxon>
        <taxon>Cytophagales</taxon>
        <taxon>Spirosomataceae</taxon>
        <taxon>Nibrella</taxon>
    </lineage>
</organism>
<name>A0ABP8KTK2_9BACT</name>
<keyword evidence="1" id="KW-0472">Membrane</keyword>
<evidence type="ECO:0000313" key="2">
    <source>
        <dbReference type="EMBL" id="GAA4414447.1"/>
    </source>
</evidence>
<dbReference type="Proteomes" id="UP001500936">
    <property type="component" value="Unassembled WGS sequence"/>
</dbReference>
<evidence type="ECO:0000256" key="1">
    <source>
        <dbReference type="SAM" id="Phobius"/>
    </source>
</evidence>
<dbReference type="RefSeq" id="WP_345270157.1">
    <property type="nucleotide sequence ID" value="NZ_BAABHB010000011.1"/>
</dbReference>
<feature type="transmembrane region" description="Helical" evidence="1">
    <location>
        <begin position="12"/>
        <end position="35"/>
    </location>
</feature>
<keyword evidence="1" id="KW-1133">Transmembrane helix</keyword>
<feature type="transmembrane region" description="Helical" evidence="1">
    <location>
        <begin position="111"/>
        <end position="129"/>
    </location>
</feature>
<accession>A0ABP8KTK2</accession>
<keyword evidence="1" id="KW-0812">Transmembrane</keyword>
<feature type="transmembrane region" description="Helical" evidence="1">
    <location>
        <begin position="55"/>
        <end position="73"/>
    </location>
</feature>
<proteinExistence type="predicted"/>
<feature type="transmembrane region" description="Helical" evidence="1">
    <location>
        <begin position="85"/>
        <end position="105"/>
    </location>
</feature>
<sequence>MANLISERTAVLGVFATLTFIVLFHATIMLGIIPFDMVWGGRMNTRAEMLRFEAISIAANLVMLAIVAVKGGFLRVNLNPTVLKVVFWLMCGLFLLNTLGNLLSTNPLEKLLFTPLTLILSVLCFRLAISR</sequence>
<protein>
    <submittedName>
        <fullName evidence="2">Uncharacterized protein</fullName>
    </submittedName>
</protein>
<keyword evidence="3" id="KW-1185">Reference proteome</keyword>
<reference evidence="3" key="1">
    <citation type="journal article" date="2019" name="Int. J. Syst. Evol. Microbiol.">
        <title>The Global Catalogue of Microorganisms (GCM) 10K type strain sequencing project: providing services to taxonomists for standard genome sequencing and annotation.</title>
        <authorList>
            <consortium name="The Broad Institute Genomics Platform"/>
            <consortium name="The Broad Institute Genome Sequencing Center for Infectious Disease"/>
            <person name="Wu L."/>
            <person name="Ma J."/>
        </authorList>
    </citation>
    <scope>NUCLEOTIDE SEQUENCE [LARGE SCALE GENOMIC DNA]</scope>
    <source>
        <strain evidence="3">JCM 17925</strain>
    </source>
</reference>
<comment type="caution">
    <text evidence="2">The sequence shown here is derived from an EMBL/GenBank/DDBJ whole genome shotgun (WGS) entry which is preliminary data.</text>
</comment>
<gene>
    <name evidence="2" type="ORF">GCM10023187_43970</name>
</gene>
<evidence type="ECO:0000313" key="3">
    <source>
        <dbReference type="Proteomes" id="UP001500936"/>
    </source>
</evidence>
<dbReference type="EMBL" id="BAABHB010000011">
    <property type="protein sequence ID" value="GAA4414447.1"/>
    <property type="molecule type" value="Genomic_DNA"/>
</dbReference>